<keyword evidence="4" id="KW-1133">Transmembrane helix</keyword>
<feature type="compositionally biased region" description="Basic and acidic residues" evidence="3">
    <location>
        <begin position="353"/>
        <end position="362"/>
    </location>
</feature>
<evidence type="ECO:0000313" key="5">
    <source>
        <dbReference type="EMBL" id="AHH93734.1"/>
    </source>
</evidence>
<dbReference type="RefSeq" id="WP_025354015.1">
    <property type="nucleotide sequence ID" value="NZ_CP007155.1"/>
</dbReference>
<dbReference type="PANTHER" id="PTHR30023:SF0">
    <property type="entry name" value="PENICILLIN-SENSITIVE CARBOXYPEPTIDASE A"/>
    <property type="match status" value="1"/>
</dbReference>
<feature type="compositionally biased region" description="Basic and acidic residues" evidence="3">
    <location>
        <begin position="107"/>
        <end position="117"/>
    </location>
</feature>
<dbReference type="eggNOG" id="COG2027">
    <property type="taxonomic scope" value="Bacteria"/>
</dbReference>
<evidence type="ECO:0000256" key="2">
    <source>
        <dbReference type="ARBA" id="ARBA00022801"/>
    </source>
</evidence>
<feature type="transmembrane region" description="Helical" evidence="4">
    <location>
        <begin position="132"/>
        <end position="152"/>
    </location>
</feature>
<sequence length="588" mass="59474">MNLTEQLPRPAVPPPADPPTQPAVVVPADPPTLRLPSEHTTKMPVNNDRARQDPPTVQMPAMEATDPPTVRVRVPRPARPWPAAGAPQVDENVPQPPPQLPPPPREAPAEDEHHEEQPEVEVPAQRRGGRKLVLLGFALVAVVALGAGAVFGGPTVLTALGLGGPSTTTVPPPAPLAPTPQLRPATTGTAPTSDGVKAALAGPASSPALGTLTGSVVDPTTGSTLWDSNSGTPLTPASAGKLLTTSAALLSLDPQTRFTTTVVAGSEPGTVVLVGGGDPTLSSLPVGKESVYPGAAHLDDLVAQVRKAAGGPVRKVLVDTSRYTGDGMAPGWDSNDIAGGSWSPISPVMLDGGRSKPTEQDPPRTPTPDLDAAKELAKRLGADPAQSAKGSAPSGSAVLGSVSSAPLTDLVDNLLEISDNVLAEAVGREVARSAGDPASFSSGSQAVLKVLRDNKFDLTGVTMVDGSGLSTNDRVTSKLLSSILTVAAGPDGGDPRTAKLRPLLNGLPVAGGTGTLASRYKDANSVAGKGLVRAKTGTLSGVNTLAGVVLDTEGRVLVFALMSNGSNIDSGRAALDVLAATLRGCGCH</sequence>
<feature type="region of interest" description="Disordered" evidence="3">
    <location>
        <begin position="1"/>
        <end position="125"/>
    </location>
</feature>
<dbReference type="NCBIfam" id="TIGR00666">
    <property type="entry name" value="PBP4"/>
    <property type="match status" value="1"/>
</dbReference>
<dbReference type="OrthoDB" id="56883at2"/>
<proteinExistence type="inferred from homology"/>
<keyword evidence="4" id="KW-0472">Membrane</keyword>
<keyword evidence="6" id="KW-1185">Reference proteome</keyword>
<protein>
    <recommendedName>
        <fullName evidence="7">D-alanyl-D-alanine carboxypeptidase/D-alanyl-D-alanine-endopeptidase</fullName>
    </recommendedName>
</protein>
<dbReference type="GO" id="GO:0004185">
    <property type="term" value="F:serine-type carboxypeptidase activity"/>
    <property type="evidence" value="ECO:0007669"/>
    <property type="project" value="InterPro"/>
</dbReference>
<feature type="compositionally biased region" description="Low complexity" evidence="3">
    <location>
        <begin position="81"/>
        <end position="93"/>
    </location>
</feature>
<dbReference type="PRINTS" id="PR00922">
    <property type="entry name" value="DADACBPTASE3"/>
</dbReference>
<dbReference type="Pfam" id="PF02113">
    <property type="entry name" value="Peptidase_S13"/>
    <property type="match status" value="2"/>
</dbReference>
<evidence type="ECO:0000256" key="1">
    <source>
        <dbReference type="ARBA" id="ARBA00006096"/>
    </source>
</evidence>
<dbReference type="GO" id="GO:0006508">
    <property type="term" value="P:proteolysis"/>
    <property type="evidence" value="ECO:0007669"/>
    <property type="project" value="InterPro"/>
</dbReference>
<feature type="region of interest" description="Disordered" evidence="3">
    <location>
        <begin position="168"/>
        <end position="190"/>
    </location>
</feature>
<dbReference type="InterPro" id="IPR000667">
    <property type="entry name" value="Peptidase_S13"/>
</dbReference>
<feature type="region of interest" description="Disordered" evidence="3">
    <location>
        <begin position="328"/>
        <end position="370"/>
    </location>
</feature>
<feature type="compositionally biased region" description="Pro residues" evidence="3">
    <location>
        <begin position="94"/>
        <end position="106"/>
    </location>
</feature>
<dbReference type="PATRIC" id="fig|1449976.3.peg.361"/>
<dbReference type="SUPFAM" id="SSF56601">
    <property type="entry name" value="beta-lactamase/transpeptidase-like"/>
    <property type="match status" value="1"/>
</dbReference>
<organism evidence="5 6">
    <name type="scientific">Kutzneria albida DSM 43870</name>
    <dbReference type="NCBI Taxonomy" id="1449976"/>
    <lineage>
        <taxon>Bacteria</taxon>
        <taxon>Bacillati</taxon>
        <taxon>Actinomycetota</taxon>
        <taxon>Actinomycetes</taxon>
        <taxon>Pseudonocardiales</taxon>
        <taxon>Pseudonocardiaceae</taxon>
        <taxon>Kutzneria</taxon>
    </lineage>
</organism>
<reference evidence="5 6" key="1">
    <citation type="journal article" date="2014" name="BMC Genomics">
        <title>Complete genome sequence of producer of the glycopeptide antibiotic Aculeximycin Kutzneria albida DSM 43870T, a representative of minor genus of Pseudonocardiaceae.</title>
        <authorList>
            <person name="Rebets Y."/>
            <person name="Tokovenko B."/>
            <person name="Lushchyk I."/>
            <person name="Ruckert C."/>
            <person name="Zaburannyi N."/>
            <person name="Bechthold A."/>
            <person name="Kalinowski J."/>
            <person name="Luzhetskyy A."/>
        </authorList>
    </citation>
    <scope>NUCLEOTIDE SEQUENCE [LARGE SCALE GENOMIC DNA]</scope>
    <source>
        <strain evidence="5">DSM 43870</strain>
    </source>
</reference>
<dbReference type="Gene3D" id="3.40.710.10">
    <property type="entry name" value="DD-peptidase/beta-lactamase superfamily"/>
    <property type="match status" value="2"/>
</dbReference>
<dbReference type="STRING" id="1449976.KALB_357"/>
<feature type="compositionally biased region" description="Pro residues" evidence="3">
    <location>
        <begin position="10"/>
        <end position="21"/>
    </location>
</feature>
<evidence type="ECO:0000313" key="6">
    <source>
        <dbReference type="Proteomes" id="UP000019225"/>
    </source>
</evidence>
<accession>W5W6C7</accession>
<dbReference type="PANTHER" id="PTHR30023">
    <property type="entry name" value="D-ALANYL-D-ALANINE CARBOXYPEPTIDASE"/>
    <property type="match status" value="1"/>
</dbReference>
<evidence type="ECO:0000256" key="3">
    <source>
        <dbReference type="SAM" id="MobiDB-lite"/>
    </source>
</evidence>
<gene>
    <name evidence="5" type="ORF">KALB_357</name>
</gene>
<dbReference type="HOGENOM" id="CLU_017692_0_0_11"/>
<evidence type="ECO:0000256" key="4">
    <source>
        <dbReference type="SAM" id="Phobius"/>
    </source>
</evidence>
<dbReference type="AlphaFoldDB" id="W5W6C7"/>
<dbReference type="EMBL" id="CP007155">
    <property type="protein sequence ID" value="AHH93734.1"/>
    <property type="molecule type" value="Genomic_DNA"/>
</dbReference>
<keyword evidence="4" id="KW-0812">Transmembrane</keyword>
<dbReference type="InterPro" id="IPR012338">
    <property type="entry name" value="Beta-lactam/transpept-like"/>
</dbReference>
<dbReference type="GO" id="GO:0000270">
    <property type="term" value="P:peptidoglycan metabolic process"/>
    <property type="evidence" value="ECO:0007669"/>
    <property type="project" value="TreeGrafter"/>
</dbReference>
<evidence type="ECO:0008006" key="7">
    <source>
        <dbReference type="Google" id="ProtNLM"/>
    </source>
</evidence>
<comment type="similarity">
    <text evidence="1">Belongs to the peptidase S13 family.</text>
</comment>
<dbReference type="Proteomes" id="UP000019225">
    <property type="component" value="Chromosome"/>
</dbReference>
<dbReference type="KEGG" id="kal:KALB_357"/>
<keyword evidence="2" id="KW-0378">Hydrolase</keyword>
<name>W5W6C7_9PSEU</name>